<evidence type="ECO:0000256" key="1">
    <source>
        <dbReference type="ARBA" id="ARBA00022857"/>
    </source>
</evidence>
<dbReference type="Proteomes" id="UP000249633">
    <property type="component" value="Unassembled WGS sequence"/>
</dbReference>
<comment type="caution">
    <text evidence="2">The sequence shown here is derived from an EMBL/GenBank/DDBJ whole genome shotgun (WGS) entry which is preliminary data.</text>
</comment>
<evidence type="ECO:0000313" key="3">
    <source>
        <dbReference type="Proteomes" id="UP000249633"/>
    </source>
</evidence>
<accession>A0A2W5DQB3</accession>
<evidence type="ECO:0000313" key="2">
    <source>
        <dbReference type="EMBL" id="PZP31337.1"/>
    </source>
</evidence>
<name>A0A2W5DQB3_9BURK</name>
<reference evidence="2 3" key="1">
    <citation type="submission" date="2017-08" db="EMBL/GenBank/DDBJ databases">
        <title>Infants hospitalized years apart are colonized by the same room-sourced microbial strains.</title>
        <authorList>
            <person name="Brooks B."/>
            <person name="Olm M.R."/>
            <person name="Firek B.A."/>
            <person name="Baker R."/>
            <person name="Thomas B.C."/>
            <person name="Morowitz M.J."/>
            <person name="Banfield J.F."/>
        </authorList>
    </citation>
    <scope>NUCLEOTIDE SEQUENCE [LARGE SCALE GENOMIC DNA]</scope>
    <source>
        <strain evidence="2">S2_012_000_R2_81</strain>
    </source>
</reference>
<protein>
    <recommendedName>
        <fullName evidence="4">Long-chain-fatty-acyl-CoA reductase</fullName>
    </recommendedName>
</protein>
<dbReference type="InterPro" id="IPR008670">
    <property type="entry name" value="CoA_reduct_LuxC"/>
</dbReference>
<dbReference type="SUPFAM" id="SSF53720">
    <property type="entry name" value="ALDH-like"/>
    <property type="match status" value="1"/>
</dbReference>
<keyword evidence="1" id="KW-0521">NADP</keyword>
<dbReference type="EMBL" id="QFOD01000011">
    <property type="protein sequence ID" value="PZP31337.1"/>
    <property type="molecule type" value="Genomic_DNA"/>
</dbReference>
<dbReference type="AlphaFoldDB" id="A0A2W5DQB3"/>
<evidence type="ECO:0008006" key="4">
    <source>
        <dbReference type="Google" id="ProtNLM"/>
    </source>
</evidence>
<dbReference type="GO" id="GO:0008218">
    <property type="term" value="P:bioluminescence"/>
    <property type="evidence" value="ECO:0007669"/>
    <property type="project" value="InterPro"/>
</dbReference>
<proteinExistence type="predicted"/>
<dbReference type="Pfam" id="PF05893">
    <property type="entry name" value="LuxC"/>
    <property type="match status" value="1"/>
</dbReference>
<dbReference type="GO" id="GO:0003995">
    <property type="term" value="F:acyl-CoA dehydrogenase activity"/>
    <property type="evidence" value="ECO:0007669"/>
    <property type="project" value="InterPro"/>
</dbReference>
<gene>
    <name evidence="2" type="ORF">DI603_13325</name>
</gene>
<organism evidence="2 3">
    <name type="scientific">Roseateles depolymerans</name>
    <dbReference type="NCBI Taxonomy" id="76731"/>
    <lineage>
        <taxon>Bacteria</taxon>
        <taxon>Pseudomonadati</taxon>
        <taxon>Pseudomonadota</taxon>
        <taxon>Betaproteobacteria</taxon>
        <taxon>Burkholderiales</taxon>
        <taxon>Sphaerotilaceae</taxon>
        <taxon>Roseateles</taxon>
    </lineage>
</organism>
<dbReference type="InterPro" id="IPR016161">
    <property type="entry name" value="Ald_DH/histidinol_DH"/>
</dbReference>
<sequence length="431" mass="47407">MCMGVCRAPSCVVAATPSRDWCGPDEMSELQVLLPRGGCLQALMTAPDLPAFGELQQAFAAALSRALTQSPSARQHPELVALGFWLRPAHLHRLMEAARARLATQWIQPRGLCFHVAPGNVDTIFVYSWIVSLLCGNRSVVRLSSRDSDQIRALLESLGGLLEQPEWAEIARRVMVVRYAHDEQLNTELSAACDMRIIWGGDTAVRTLRSIPLSTTATELCFPDKFSLAVLDAGAVAALDDAGLRQLAHRFTADAYSFGQMGCSSPRLVLWVGAPEAARGAAERFWESVAHRLDSYAHGLEAADAMNARVAADLLAMDQSGIQVLTARSPLLRVWLDRPAVLSDAHCGGGLFHESSFEDFDALQGLWTRRVQTISSFGTSQEQWHRWLSRAPMGGIDRIVPVGRALDFDPLWDGQDLWAAFTRCIAWQEPY</sequence>